<protein>
    <recommendedName>
        <fullName evidence="4">Rgp1-domain-containing protein</fullName>
    </recommendedName>
</protein>
<comment type="caution">
    <text evidence="2">The sequence shown here is derived from an EMBL/GenBank/DDBJ whole genome shotgun (WGS) entry which is preliminary data.</text>
</comment>
<dbReference type="OrthoDB" id="1918at2759"/>
<organism evidence="2 3">
    <name type="scientific">Pleurotus ostreatus</name>
    <name type="common">Oyster mushroom</name>
    <name type="synonym">White-rot fungus</name>
    <dbReference type="NCBI Taxonomy" id="5322"/>
    <lineage>
        <taxon>Eukaryota</taxon>
        <taxon>Fungi</taxon>
        <taxon>Dikarya</taxon>
        <taxon>Basidiomycota</taxon>
        <taxon>Agaricomycotina</taxon>
        <taxon>Agaricomycetes</taxon>
        <taxon>Agaricomycetidae</taxon>
        <taxon>Agaricales</taxon>
        <taxon>Pleurotineae</taxon>
        <taxon>Pleurotaceae</taxon>
        <taxon>Pleurotus</taxon>
    </lineage>
</organism>
<evidence type="ECO:0000313" key="2">
    <source>
        <dbReference type="EMBL" id="KAF7437455.1"/>
    </source>
</evidence>
<evidence type="ECO:0000256" key="1">
    <source>
        <dbReference type="SAM" id="MobiDB-lite"/>
    </source>
</evidence>
<dbReference type="Pfam" id="PF08737">
    <property type="entry name" value="Rgp1"/>
    <property type="match status" value="1"/>
</dbReference>
<feature type="compositionally biased region" description="Acidic residues" evidence="1">
    <location>
        <begin position="826"/>
        <end position="836"/>
    </location>
</feature>
<feature type="compositionally biased region" description="Polar residues" evidence="1">
    <location>
        <begin position="563"/>
        <end position="572"/>
    </location>
</feature>
<evidence type="ECO:0000313" key="3">
    <source>
        <dbReference type="Proteomes" id="UP000623687"/>
    </source>
</evidence>
<feature type="region of interest" description="Disordered" evidence="1">
    <location>
        <begin position="818"/>
        <end position="842"/>
    </location>
</feature>
<feature type="compositionally biased region" description="Polar residues" evidence="1">
    <location>
        <begin position="133"/>
        <end position="147"/>
    </location>
</feature>
<feature type="region of interest" description="Disordered" evidence="1">
    <location>
        <begin position="217"/>
        <end position="257"/>
    </location>
</feature>
<feature type="region of interest" description="Disordered" evidence="1">
    <location>
        <begin position="133"/>
        <end position="157"/>
    </location>
</feature>
<feature type="region of interest" description="Disordered" evidence="1">
    <location>
        <begin position="308"/>
        <end position="337"/>
    </location>
</feature>
<dbReference type="AlphaFoldDB" id="A0A8H6ZZZ5"/>
<dbReference type="Proteomes" id="UP000623687">
    <property type="component" value="Unassembled WGS sequence"/>
</dbReference>
<dbReference type="InterPro" id="IPR014848">
    <property type="entry name" value="Rgp1"/>
</dbReference>
<evidence type="ECO:0008006" key="4">
    <source>
        <dbReference type="Google" id="ProtNLM"/>
    </source>
</evidence>
<gene>
    <name evidence="2" type="ORF">PC9H_004294</name>
</gene>
<sequence length="893" mass="95231">MASTTATDAAIQVVVTPSQSCYFAGEPFTVRITFTNTRSPDAPPPRTASSHTHKRAAHSISSAPLARPPTSPGTPRAMIPSIPSQMGMGDGPPSRRNLIGKSTSGEKDSVSKGQSRSLSVAIAPYELEEQLKRTASTPHALARSSSLPLGPNHPHARKQSVFDGQKIATPLSPSAAASTFSLSLDPISESTSPSPLAQTPLAASPLVPSASLNFPFTNPAASGTHSYPPRRPPQIGLGKPPRHDLQVPPRTTTSSSFPQTNTELILYSYAQLSGTLHATPLPGTTPTPDQAHALKYMRSALSKRTVVGGGSMDITSSLRYPTPSSRPPNRRTHSRSASISSGIMSLFSPSASSPSIKSPFAPTHKGRTLSVTGIPGSAPPETTAFPQAVGLGIGVGDTSEEEIDPEAPVPMFEEQPTMLAVDLALLPGESRSYTYKIALPDNLPPTFKGRTLRFSYELVIGTCRAGGSAKSSGPGSISRVMKVPIRIYNHVAVGRLPRHYDLLWPVARRIKSPAEANAKVVEETGRHKQKLPLSHTGEMGTFEDLQRYSRSLLQSFHYKSSNPDSVRRITSSPEDDVRRGLSTENDTGLSGCREAVEILTRNPKKVCYDVGKDGVKVAVLTFPKSSYRLGETVFGVVELNDRTGRSRVLKLSAILEARESLPSSISPPSTSRHLRRVQAEQYSAFVASTLRTTFALDIPSDASPAFQVCLGPDSSQQKLGGLEWKVRLCLLVAIASETSRPGTEGVRTKALVRDGPRGVWGSSWRAPASLAPMEKPDLLKLAAQSQHRSGGNKSAAASNRVSRSWAASIVASLLGSGEREYHDGDEGGEDEEDNGEYDGVRADKEGGVGVGVVYDGGEEGWQDVAIEMVECEVPISVWPGNTAFKAVDVVFDV</sequence>
<proteinExistence type="predicted"/>
<dbReference type="PANTHER" id="PTHR12507">
    <property type="entry name" value="REDUCED GROWTH PHENOTYPE 1 RGP1, YEAST -RELATED"/>
    <property type="match status" value="1"/>
</dbReference>
<dbReference type="RefSeq" id="XP_036635354.1">
    <property type="nucleotide sequence ID" value="XM_036773881.1"/>
</dbReference>
<accession>A0A8H6ZZZ5</accession>
<feature type="region of interest" description="Disordered" evidence="1">
    <location>
        <begin position="563"/>
        <end position="586"/>
    </location>
</feature>
<name>A0A8H6ZZZ5_PLEOS</name>
<dbReference type="GeneID" id="59374112"/>
<feature type="region of interest" description="Disordered" evidence="1">
    <location>
        <begin position="35"/>
        <end position="117"/>
    </location>
</feature>
<reference evidence="2" key="1">
    <citation type="submission" date="2019-07" db="EMBL/GenBank/DDBJ databases">
        <authorList>
            <person name="Palmer J.M."/>
        </authorList>
    </citation>
    <scope>NUCLEOTIDE SEQUENCE</scope>
    <source>
        <strain evidence="2">PC9</strain>
    </source>
</reference>
<keyword evidence="3" id="KW-1185">Reference proteome</keyword>
<dbReference type="VEuPathDB" id="FungiDB:PC9H_004294"/>
<dbReference type="EMBL" id="JACETU010000002">
    <property type="protein sequence ID" value="KAF7437455.1"/>
    <property type="molecule type" value="Genomic_DNA"/>
</dbReference>